<keyword evidence="5 6" id="KW-0539">Nucleus</keyword>
<evidence type="ECO:0000256" key="6">
    <source>
        <dbReference type="RuleBase" id="RU367031"/>
    </source>
</evidence>
<organism evidence="9 10">
    <name type="scientific">Arabidopsis thaliana</name>
    <name type="common">Mouse-ear cress</name>
    <dbReference type="NCBI Taxonomy" id="3702"/>
    <lineage>
        <taxon>Eukaryota</taxon>
        <taxon>Viridiplantae</taxon>
        <taxon>Streptophyta</taxon>
        <taxon>Embryophyta</taxon>
        <taxon>Tracheophyta</taxon>
        <taxon>Spermatophyta</taxon>
        <taxon>Magnoliopsida</taxon>
        <taxon>eudicotyledons</taxon>
        <taxon>Gunneridae</taxon>
        <taxon>Pentapetalae</taxon>
        <taxon>rosids</taxon>
        <taxon>malvids</taxon>
        <taxon>Brassicales</taxon>
        <taxon>Brassicaceae</taxon>
        <taxon>Camelineae</taxon>
        <taxon>Arabidopsis</taxon>
    </lineage>
</organism>
<feature type="compositionally biased region" description="Polar residues" evidence="7">
    <location>
        <begin position="247"/>
        <end position="258"/>
    </location>
</feature>
<proteinExistence type="predicted"/>
<dbReference type="ExpressionAtlas" id="A0A178VTM2">
    <property type="expression patterns" value="baseline and differential"/>
</dbReference>
<gene>
    <name evidence="9" type="ordered locus">AXX17_At2g33280</name>
</gene>
<evidence type="ECO:0000313" key="9">
    <source>
        <dbReference type="EMBL" id="OAP09186.1"/>
    </source>
</evidence>
<dbReference type="PROSITE" id="PS51742">
    <property type="entry name" value="PPC"/>
    <property type="match status" value="1"/>
</dbReference>
<comment type="function">
    <text evidence="6">Transcription factor that specifically binds AT-rich DNA sequences related to the nuclear matrix attachment regions (MARs).</text>
</comment>
<evidence type="ECO:0000313" key="10">
    <source>
        <dbReference type="Proteomes" id="UP000078284"/>
    </source>
</evidence>
<feature type="region of interest" description="Disordered" evidence="7">
    <location>
        <begin position="417"/>
        <end position="438"/>
    </location>
</feature>
<dbReference type="PANTHER" id="PTHR31500">
    <property type="entry name" value="AT-HOOK MOTIF NUCLEAR-LOCALIZED PROTEIN 9"/>
    <property type="match status" value="1"/>
</dbReference>
<name>A0A178VTM2_ARATH</name>
<comment type="domain">
    <text evidence="6">The PPC domain mediates interactions between AHL proteins.</text>
</comment>
<dbReference type="SUPFAM" id="SSF117856">
    <property type="entry name" value="AF0104/ALDC/Ptd012-like"/>
    <property type="match status" value="1"/>
</dbReference>
<evidence type="ECO:0000259" key="8">
    <source>
        <dbReference type="PROSITE" id="PS51742"/>
    </source>
</evidence>
<comment type="subcellular location">
    <subcellularLocation>
        <location evidence="1 6">Nucleus</location>
    </subcellularLocation>
</comment>
<evidence type="ECO:0000256" key="7">
    <source>
        <dbReference type="SAM" id="MobiDB-lite"/>
    </source>
</evidence>
<dbReference type="GO" id="GO:0005634">
    <property type="term" value="C:nucleus"/>
    <property type="evidence" value="ECO:0007669"/>
    <property type="project" value="UniProtKB-SubCell"/>
</dbReference>
<evidence type="ECO:0000256" key="3">
    <source>
        <dbReference type="ARBA" id="ARBA00023125"/>
    </source>
</evidence>
<dbReference type="Pfam" id="PF03479">
    <property type="entry name" value="PCC"/>
    <property type="match status" value="1"/>
</dbReference>
<feature type="region of interest" description="Disordered" evidence="7">
    <location>
        <begin position="377"/>
        <end position="400"/>
    </location>
</feature>
<keyword evidence="4 6" id="KW-0804">Transcription</keyword>
<feature type="region of interest" description="Disordered" evidence="7">
    <location>
        <begin position="493"/>
        <end position="531"/>
    </location>
</feature>
<accession>A0A178VTM2</accession>
<evidence type="ECO:0000256" key="5">
    <source>
        <dbReference type="ARBA" id="ARBA00023242"/>
    </source>
</evidence>
<dbReference type="PANTHER" id="PTHR31500:SF56">
    <property type="entry name" value="AT-HOOK MOTIF NUCLEAR-LOCALIZED PROTEIN"/>
    <property type="match status" value="1"/>
</dbReference>
<keyword evidence="2 6" id="KW-0805">Transcription regulation</keyword>
<dbReference type="AlphaFoldDB" id="A0A178VTM2"/>
<reference evidence="10" key="1">
    <citation type="journal article" date="2016" name="Proc. Natl. Acad. Sci. U.S.A.">
        <title>Chromosome-level assembly of Arabidopsis thaliana Ler reveals the extent of translocation and inversion polymorphisms.</title>
        <authorList>
            <person name="Zapata L."/>
            <person name="Ding J."/>
            <person name="Willing E.M."/>
            <person name="Hartwig B."/>
            <person name="Bezdan D."/>
            <person name="Jiao W.B."/>
            <person name="Patel V."/>
            <person name="Velikkakam James G."/>
            <person name="Koornneef M."/>
            <person name="Ossowski S."/>
            <person name="Schneeberger K."/>
        </authorList>
    </citation>
    <scope>NUCLEOTIDE SEQUENCE [LARGE SCALE GENOMIC DNA]</scope>
    <source>
        <strain evidence="10">cv. Landsberg erecta</strain>
    </source>
</reference>
<evidence type="ECO:0000256" key="4">
    <source>
        <dbReference type="ARBA" id="ARBA00023163"/>
    </source>
</evidence>
<feature type="compositionally biased region" description="Polar residues" evidence="7">
    <location>
        <begin position="512"/>
        <end position="531"/>
    </location>
</feature>
<dbReference type="Gene3D" id="3.30.1330.80">
    <property type="entry name" value="Hypothetical protein, similar to alpha- acetolactate decarboxylase, domain 2"/>
    <property type="match status" value="1"/>
</dbReference>
<evidence type="ECO:0000256" key="1">
    <source>
        <dbReference type="ARBA" id="ARBA00004123"/>
    </source>
</evidence>
<feature type="domain" description="PPC" evidence="8">
    <location>
        <begin position="102"/>
        <end position="248"/>
    </location>
</feature>
<dbReference type="CDD" id="cd11378">
    <property type="entry name" value="DUF296"/>
    <property type="match status" value="1"/>
</dbReference>
<feature type="region of interest" description="Disordered" evidence="7">
    <location>
        <begin position="247"/>
        <end position="311"/>
    </location>
</feature>
<dbReference type="EMBL" id="LUHQ01000002">
    <property type="protein sequence ID" value="OAP09186.1"/>
    <property type="molecule type" value="Genomic_DNA"/>
</dbReference>
<evidence type="ECO:0000256" key="2">
    <source>
        <dbReference type="ARBA" id="ARBA00023015"/>
    </source>
</evidence>
<feature type="region of interest" description="Disordered" evidence="7">
    <location>
        <begin position="337"/>
        <end position="359"/>
    </location>
</feature>
<dbReference type="Proteomes" id="UP000078284">
    <property type="component" value="Chromosome 2"/>
</dbReference>
<keyword evidence="3 6" id="KW-0238">DNA-binding</keyword>
<protein>
    <recommendedName>
        <fullName evidence="6">AT-hook motif nuclear-localized protein</fullName>
    </recommendedName>
</protein>
<dbReference type="GO" id="GO:0003680">
    <property type="term" value="F:minor groove of adenine-thymine-rich DNA binding"/>
    <property type="evidence" value="ECO:0007669"/>
    <property type="project" value="UniProtKB-UniRule"/>
</dbReference>
<dbReference type="InterPro" id="IPR005175">
    <property type="entry name" value="PPC_dom"/>
</dbReference>
<feature type="compositionally biased region" description="Polar residues" evidence="7">
    <location>
        <begin position="276"/>
        <end position="299"/>
    </location>
</feature>
<comment type="caution">
    <text evidence="9">The sequence shown here is derived from an EMBL/GenBank/DDBJ whole genome shotgun (WGS) entry which is preliminary data.</text>
</comment>
<dbReference type="InterPro" id="IPR039605">
    <property type="entry name" value="AHL"/>
</dbReference>
<sequence>MSNSTPCITPFPVTKTAVAAPATVVEGVNDANSTPISPFPVTKTAVAAPATVVEGVNDASRKRERPKTYRDYRGRFITASGTFTPRSSLRKRRGDMSMRLGGGDFTPHSFTVNKGEDIIKRIMSFTANGSRGISVLSVNGAVANVTILPHGSSRRVMTFKEEYEIVSLTNNTMAISESGGVKNKTGGWRITIGGAAGGRVHGGALAGSLIAASPVQVVIGSFWPLITNPRQKRKYVSKARVAPSITPNLVASSSTGPVQQPEMVGPSHSQKRNSESNRTMVVLSATQQNKLASSSTGQVQEPDMIGPYYSRQRNDESNDVILLPTVQYLLASSFTGQVQRQPEMTDPSHSQKRNDESQAAVVPPVIPNLLASSFTGQVQRQAEMTGPSHSQKRNNESQAAVVTPEIPNLLASSFTRQVQRQAEMTGPSHSQKRNDESQAVVVPPAIPNLLASSFTGQVQRQAEMTCPSHSQKRNDESQAVVVPPAIPNLLASSFTGPEMIGPSHSEEMNDEFNPSQFLTLGWYSSTPEQDK</sequence>